<dbReference type="Proteomes" id="UP000315017">
    <property type="component" value="Chromosome"/>
</dbReference>
<evidence type="ECO:0000313" key="1">
    <source>
        <dbReference type="EMBL" id="QDU26718.1"/>
    </source>
</evidence>
<dbReference type="AlphaFoldDB" id="A0A517Y904"/>
<sequence length="94" mass="10480">MTRYTSAGIVTFCLGIPALYALSAGPVVYLKASDRLFLDNQGFETIYYPLVVAEHHIPPFGDLMHRYIELWNCDHDQELTPTDLGAESSEQSAS</sequence>
<dbReference type="KEGG" id="aagg:ETAA8_17990"/>
<organism evidence="1 2">
    <name type="scientific">Anatilimnocola aggregata</name>
    <dbReference type="NCBI Taxonomy" id="2528021"/>
    <lineage>
        <taxon>Bacteria</taxon>
        <taxon>Pseudomonadati</taxon>
        <taxon>Planctomycetota</taxon>
        <taxon>Planctomycetia</taxon>
        <taxon>Pirellulales</taxon>
        <taxon>Pirellulaceae</taxon>
        <taxon>Anatilimnocola</taxon>
    </lineage>
</organism>
<name>A0A517Y904_9BACT</name>
<protein>
    <submittedName>
        <fullName evidence="1">Uncharacterized protein</fullName>
    </submittedName>
</protein>
<keyword evidence="2" id="KW-1185">Reference proteome</keyword>
<accession>A0A517Y904</accession>
<proteinExistence type="predicted"/>
<reference evidence="1 2" key="1">
    <citation type="submission" date="2019-02" db="EMBL/GenBank/DDBJ databases">
        <title>Deep-cultivation of Planctomycetes and their phenomic and genomic characterization uncovers novel biology.</title>
        <authorList>
            <person name="Wiegand S."/>
            <person name="Jogler M."/>
            <person name="Boedeker C."/>
            <person name="Pinto D."/>
            <person name="Vollmers J."/>
            <person name="Rivas-Marin E."/>
            <person name="Kohn T."/>
            <person name="Peeters S.H."/>
            <person name="Heuer A."/>
            <person name="Rast P."/>
            <person name="Oberbeckmann S."/>
            <person name="Bunk B."/>
            <person name="Jeske O."/>
            <person name="Meyerdierks A."/>
            <person name="Storesund J.E."/>
            <person name="Kallscheuer N."/>
            <person name="Luecker S."/>
            <person name="Lage O.M."/>
            <person name="Pohl T."/>
            <person name="Merkel B.J."/>
            <person name="Hornburger P."/>
            <person name="Mueller R.-W."/>
            <person name="Bruemmer F."/>
            <person name="Labrenz M."/>
            <person name="Spormann A.M."/>
            <person name="Op den Camp H."/>
            <person name="Overmann J."/>
            <person name="Amann R."/>
            <person name="Jetten M.S.M."/>
            <person name="Mascher T."/>
            <person name="Medema M.H."/>
            <person name="Devos D.P."/>
            <person name="Kaster A.-K."/>
            <person name="Ovreas L."/>
            <person name="Rohde M."/>
            <person name="Galperin M.Y."/>
            <person name="Jogler C."/>
        </authorList>
    </citation>
    <scope>NUCLEOTIDE SEQUENCE [LARGE SCALE GENOMIC DNA]</scope>
    <source>
        <strain evidence="1 2">ETA_A8</strain>
    </source>
</reference>
<gene>
    <name evidence="1" type="ORF">ETAA8_17990</name>
</gene>
<evidence type="ECO:0000313" key="2">
    <source>
        <dbReference type="Proteomes" id="UP000315017"/>
    </source>
</evidence>
<dbReference type="EMBL" id="CP036274">
    <property type="protein sequence ID" value="QDU26718.1"/>
    <property type="molecule type" value="Genomic_DNA"/>
</dbReference>